<evidence type="ECO:0000313" key="3">
    <source>
        <dbReference type="Proteomes" id="UP000005408"/>
    </source>
</evidence>
<dbReference type="EnsemblMetazoa" id="G29469.1">
    <property type="protein sequence ID" value="G29469.1:cds"/>
    <property type="gene ID" value="G29469"/>
</dbReference>
<evidence type="ECO:0008006" key="4">
    <source>
        <dbReference type="Google" id="ProtNLM"/>
    </source>
</evidence>
<name>A0A8W8LWQ2_MAGGI</name>
<dbReference type="GO" id="GO:0005615">
    <property type="term" value="C:extracellular space"/>
    <property type="evidence" value="ECO:0007669"/>
    <property type="project" value="TreeGrafter"/>
</dbReference>
<keyword evidence="3" id="KW-1185">Reference proteome</keyword>
<feature type="chain" id="PRO_5036481563" description="Chitin-binding type-4 domain-containing protein" evidence="1">
    <location>
        <begin position="25"/>
        <end position="229"/>
    </location>
</feature>
<accession>A0A8W8LWQ2</accession>
<evidence type="ECO:0000256" key="1">
    <source>
        <dbReference type="SAM" id="SignalP"/>
    </source>
</evidence>
<dbReference type="InterPro" id="IPR051077">
    <property type="entry name" value="Ca-dependent_lectin"/>
</dbReference>
<feature type="signal peptide" evidence="1">
    <location>
        <begin position="1"/>
        <end position="24"/>
    </location>
</feature>
<keyword evidence="1" id="KW-0732">Signal</keyword>
<dbReference type="AlphaFoldDB" id="A0A8W8LWQ2"/>
<proteinExistence type="predicted"/>
<dbReference type="PANTHER" id="PTHR24024:SF18">
    <property type="entry name" value="SHORT-CHAIN COLLAGEN C4-LIKE"/>
    <property type="match status" value="1"/>
</dbReference>
<organism evidence="2 3">
    <name type="scientific">Magallana gigas</name>
    <name type="common">Pacific oyster</name>
    <name type="synonym">Crassostrea gigas</name>
    <dbReference type="NCBI Taxonomy" id="29159"/>
    <lineage>
        <taxon>Eukaryota</taxon>
        <taxon>Metazoa</taxon>
        <taxon>Spiralia</taxon>
        <taxon>Lophotrochozoa</taxon>
        <taxon>Mollusca</taxon>
        <taxon>Bivalvia</taxon>
        <taxon>Autobranchia</taxon>
        <taxon>Pteriomorphia</taxon>
        <taxon>Ostreida</taxon>
        <taxon>Ostreoidea</taxon>
        <taxon>Ostreidae</taxon>
        <taxon>Magallana</taxon>
    </lineage>
</organism>
<reference evidence="2" key="1">
    <citation type="submission" date="2022-08" db="UniProtKB">
        <authorList>
            <consortium name="EnsemblMetazoa"/>
        </authorList>
    </citation>
    <scope>IDENTIFICATION</scope>
    <source>
        <strain evidence="2">05x7-T-G4-1.051#20</strain>
    </source>
</reference>
<sequence>MFPTAFVTIFMTVLLLASSQPALGTHRSLLDRIRDERPRWISASTGSTYIIWGKHSCPAVHGTKEVYNGYVGGSQYDEKGNGANTLCLPHDPDRLPYGISLPDRDDYAHLFGGEYQLNIHHVRVSENVPCAVCRTNIASSTIMIPAKRTCPTHWQKQYTGILTANRYAYRMIHVSTTKPILVKPVLVIKSEMSLRPYQTCGSMSLNQCLISFTERLVRTRANLTVLRTV</sequence>
<evidence type="ECO:0000313" key="2">
    <source>
        <dbReference type="EnsemblMetazoa" id="G29469.1:cds"/>
    </source>
</evidence>
<dbReference type="Proteomes" id="UP000005408">
    <property type="component" value="Unassembled WGS sequence"/>
</dbReference>
<dbReference type="PANTHER" id="PTHR24024">
    <property type="entry name" value="PULMONARY SURFACTANT-ASSOCIATED PROTEIN A"/>
    <property type="match status" value="1"/>
</dbReference>
<protein>
    <recommendedName>
        <fullName evidence="4">Chitin-binding type-4 domain-containing protein</fullName>
    </recommendedName>
</protein>